<evidence type="ECO:0000256" key="3">
    <source>
        <dbReference type="ARBA" id="ARBA00022692"/>
    </source>
</evidence>
<comment type="similarity">
    <text evidence="2">Belongs to the Tim17/Tim22/Tim23 family.</text>
</comment>
<proteinExistence type="inferred from homology"/>
<sequence length="264" mass="30275">LVYCLLINMLINFIKIFLLEMDNNFFSIIYEKFNNILTSFTKSLSIGKQPKEESVTNEIEKYFLNEKGIDRIKELLKIDEQNGERHEYFNENIQILSSVAVSGFILGSILESNESLEKFKRNNQLSVYTDKKTATRAFVDHLYLQTIKGGTKYAFKFASFSGMILGSSMLIQAYRNKSSPLDYTIGGAISGGLFRLHYGLLNFMIGTAAGGIFGTIFGLVRYTQMKMMNLTYEERRYHKLKEDLIEKENLMTLAANDKKKTIDN</sequence>
<gene>
    <name evidence="10" type="ORF">BpHYR1_053027</name>
</gene>
<name>A0A3M7T020_BRAPC</name>
<evidence type="ECO:0000256" key="7">
    <source>
        <dbReference type="ARBA" id="ARBA00041344"/>
    </source>
</evidence>
<dbReference type="OrthoDB" id="5826189at2759"/>
<evidence type="ECO:0000256" key="5">
    <source>
        <dbReference type="ARBA" id="ARBA00023136"/>
    </source>
</evidence>
<dbReference type="InterPro" id="IPR055299">
    <property type="entry name" value="TIMMDC1"/>
</dbReference>
<keyword evidence="4 8" id="KW-1133">Transmembrane helix</keyword>
<dbReference type="Proteomes" id="UP000276133">
    <property type="component" value="Unassembled WGS sequence"/>
</dbReference>
<feature type="chain" id="PRO_5018005823" description="Complex I assembly factor TIMMDC1, mitochondrial" evidence="9">
    <location>
        <begin position="17"/>
        <end position="264"/>
    </location>
</feature>
<evidence type="ECO:0000256" key="2">
    <source>
        <dbReference type="ARBA" id="ARBA00008444"/>
    </source>
</evidence>
<evidence type="ECO:0000313" key="11">
    <source>
        <dbReference type="Proteomes" id="UP000276133"/>
    </source>
</evidence>
<evidence type="ECO:0000256" key="8">
    <source>
        <dbReference type="SAM" id="Phobius"/>
    </source>
</evidence>
<feature type="non-terminal residue" evidence="10">
    <location>
        <position position="1"/>
    </location>
</feature>
<evidence type="ECO:0000256" key="4">
    <source>
        <dbReference type="ARBA" id="ARBA00022989"/>
    </source>
</evidence>
<keyword evidence="11" id="KW-1185">Reference proteome</keyword>
<dbReference type="GO" id="GO:0016020">
    <property type="term" value="C:membrane"/>
    <property type="evidence" value="ECO:0007669"/>
    <property type="project" value="UniProtKB-SubCell"/>
</dbReference>
<keyword evidence="9" id="KW-0732">Signal</keyword>
<keyword evidence="5 8" id="KW-0472">Membrane</keyword>
<comment type="subcellular location">
    <subcellularLocation>
        <location evidence="1">Membrane</location>
        <topology evidence="1">Multi-pass membrane protein</topology>
    </subcellularLocation>
</comment>
<keyword evidence="3 8" id="KW-0812">Transmembrane</keyword>
<reference evidence="10 11" key="1">
    <citation type="journal article" date="2018" name="Sci. Rep.">
        <title>Genomic signatures of local adaptation to the degree of environmental predictability in rotifers.</title>
        <authorList>
            <person name="Franch-Gras L."/>
            <person name="Hahn C."/>
            <person name="Garcia-Roger E.M."/>
            <person name="Carmona M.J."/>
            <person name="Serra M."/>
            <person name="Gomez A."/>
        </authorList>
    </citation>
    <scope>NUCLEOTIDE SEQUENCE [LARGE SCALE GENOMIC DNA]</scope>
    <source>
        <strain evidence="10">HYR1</strain>
    </source>
</reference>
<dbReference type="PANTHER" id="PTHR13002:SF1">
    <property type="entry name" value="COMPLEX I ASSEMBLY FACTOR TIMMDC1, MITOCHONDRIAL"/>
    <property type="match status" value="1"/>
</dbReference>
<comment type="caution">
    <text evidence="10">The sequence shown here is derived from an EMBL/GenBank/DDBJ whole genome shotgun (WGS) entry which is preliminary data.</text>
</comment>
<dbReference type="Pfam" id="PF02466">
    <property type="entry name" value="Tim17"/>
    <property type="match status" value="1"/>
</dbReference>
<protein>
    <recommendedName>
        <fullName evidence="6">Complex I assembly factor TIMMDC1, mitochondrial</fullName>
    </recommendedName>
    <alternativeName>
        <fullName evidence="7">Translocase of inner mitochondrial membrane domain-containing protein 1</fullName>
    </alternativeName>
</protein>
<dbReference type="GO" id="GO:0005739">
    <property type="term" value="C:mitochondrion"/>
    <property type="evidence" value="ECO:0007669"/>
    <property type="project" value="TreeGrafter"/>
</dbReference>
<evidence type="ECO:0000256" key="1">
    <source>
        <dbReference type="ARBA" id="ARBA00004141"/>
    </source>
</evidence>
<feature type="signal peptide" evidence="9">
    <location>
        <begin position="1"/>
        <end position="16"/>
    </location>
</feature>
<evidence type="ECO:0000313" key="10">
    <source>
        <dbReference type="EMBL" id="RNA41391.1"/>
    </source>
</evidence>
<dbReference type="PANTHER" id="PTHR13002">
    <property type="entry name" value="C3ORF1 PROTEIN-RELATED"/>
    <property type="match status" value="1"/>
</dbReference>
<dbReference type="EMBL" id="REGN01000507">
    <property type="protein sequence ID" value="RNA41391.1"/>
    <property type="molecule type" value="Genomic_DNA"/>
</dbReference>
<evidence type="ECO:0000256" key="6">
    <source>
        <dbReference type="ARBA" id="ARBA00040778"/>
    </source>
</evidence>
<dbReference type="AlphaFoldDB" id="A0A3M7T020"/>
<evidence type="ECO:0000256" key="9">
    <source>
        <dbReference type="SAM" id="SignalP"/>
    </source>
</evidence>
<accession>A0A3M7T020</accession>
<feature type="transmembrane region" description="Helical" evidence="8">
    <location>
        <begin position="200"/>
        <end position="220"/>
    </location>
</feature>
<dbReference type="GO" id="GO:0032981">
    <property type="term" value="P:mitochondrial respiratory chain complex I assembly"/>
    <property type="evidence" value="ECO:0007669"/>
    <property type="project" value="InterPro"/>
</dbReference>
<organism evidence="10 11">
    <name type="scientific">Brachionus plicatilis</name>
    <name type="common">Marine rotifer</name>
    <name type="synonym">Brachionus muelleri</name>
    <dbReference type="NCBI Taxonomy" id="10195"/>
    <lineage>
        <taxon>Eukaryota</taxon>
        <taxon>Metazoa</taxon>
        <taxon>Spiralia</taxon>
        <taxon>Gnathifera</taxon>
        <taxon>Rotifera</taxon>
        <taxon>Eurotatoria</taxon>
        <taxon>Monogononta</taxon>
        <taxon>Pseudotrocha</taxon>
        <taxon>Ploima</taxon>
        <taxon>Brachionidae</taxon>
        <taxon>Brachionus</taxon>
    </lineage>
</organism>